<proteinExistence type="predicted"/>
<sequence length="288" mass="30007">MTAIRWRSVLFAPANQPALVAKLSRSAPDVVVLDLEDAVPAPNKGEARAAAIDAIVTLGAPEGAPLVAVRVNSVRTSWFDDDVSAVVAAGVGAIVVPKLESIDDVRRLHAAVTAAGATTTRAPGATPLLVAGIETARGVADARTYLADGFAACYFGAEDYVADMGGERTSSNDEVRFARGYVALAARVCGVAALDIVTADIADAERFAREATEARALGYAGKLCIHPRQVALARDAFTPTEQQVDRARRVLAAWAEANARGVGAIAFEGQLIDEPMATRARAVLSSID</sequence>
<dbReference type="PANTHER" id="PTHR32308">
    <property type="entry name" value="LYASE BETA SUBUNIT, PUTATIVE (AFU_ORTHOLOGUE AFUA_4G13030)-RELATED"/>
    <property type="match status" value="1"/>
</dbReference>
<dbReference type="GO" id="GO:0006107">
    <property type="term" value="P:oxaloacetate metabolic process"/>
    <property type="evidence" value="ECO:0007669"/>
    <property type="project" value="TreeGrafter"/>
</dbReference>
<dbReference type="PANTHER" id="PTHR32308:SF0">
    <property type="entry name" value="HPCH_HPAI ALDOLASE_CITRATE LYASE DOMAIN-CONTAINING PROTEIN"/>
    <property type="match status" value="1"/>
</dbReference>
<accession>A0A6J7J1Q3</accession>
<dbReference type="EMBL" id="CAFBMH010000182">
    <property type="protein sequence ID" value="CAB4936547.1"/>
    <property type="molecule type" value="Genomic_DNA"/>
</dbReference>
<comment type="cofactor">
    <cofactor evidence="1">
        <name>Mg(2+)</name>
        <dbReference type="ChEBI" id="CHEBI:18420"/>
    </cofactor>
</comment>
<organism evidence="5">
    <name type="scientific">freshwater metagenome</name>
    <dbReference type="NCBI Taxonomy" id="449393"/>
    <lineage>
        <taxon>unclassified sequences</taxon>
        <taxon>metagenomes</taxon>
        <taxon>ecological metagenomes</taxon>
    </lineage>
</organism>
<dbReference type="InterPro" id="IPR011206">
    <property type="entry name" value="Citrate_lyase_beta/mcl1/mcl2"/>
</dbReference>
<dbReference type="Pfam" id="PF03328">
    <property type="entry name" value="HpcH_HpaI"/>
    <property type="match status" value="1"/>
</dbReference>
<dbReference type="InterPro" id="IPR040442">
    <property type="entry name" value="Pyrv_kinase-like_dom_sf"/>
</dbReference>
<dbReference type="GO" id="GO:0000287">
    <property type="term" value="F:magnesium ion binding"/>
    <property type="evidence" value="ECO:0007669"/>
    <property type="project" value="TreeGrafter"/>
</dbReference>
<feature type="domain" description="HpcH/HpaI aldolase/citrate lyase" evidence="4">
    <location>
        <begin position="7"/>
        <end position="227"/>
    </location>
</feature>
<dbReference type="InterPro" id="IPR015813">
    <property type="entry name" value="Pyrv/PenolPyrv_kinase-like_dom"/>
</dbReference>
<evidence type="ECO:0000256" key="2">
    <source>
        <dbReference type="ARBA" id="ARBA00022723"/>
    </source>
</evidence>
<dbReference type="GO" id="GO:0003824">
    <property type="term" value="F:catalytic activity"/>
    <property type="evidence" value="ECO:0007669"/>
    <property type="project" value="InterPro"/>
</dbReference>
<protein>
    <submittedName>
        <fullName evidence="5">Unannotated protein</fullName>
    </submittedName>
</protein>
<dbReference type="InterPro" id="IPR005000">
    <property type="entry name" value="Aldolase/citrate-lyase_domain"/>
</dbReference>
<dbReference type="SUPFAM" id="SSF51621">
    <property type="entry name" value="Phosphoenolpyruvate/pyruvate domain"/>
    <property type="match status" value="1"/>
</dbReference>
<keyword evidence="3" id="KW-0460">Magnesium</keyword>
<dbReference type="AlphaFoldDB" id="A0A6J7J1Q3"/>
<reference evidence="5" key="1">
    <citation type="submission" date="2020-05" db="EMBL/GenBank/DDBJ databases">
        <authorList>
            <person name="Chiriac C."/>
            <person name="Salcher M."/>
            <person name="Ghai R."/>
            <person name="Kavagutti S V."/>
        </authorList>
    </citation>
    <scope>NUCLEOTIDE SEQUENCE</scope>
</reference>
<evidence type="ECO:0000313" key="5">
    <source>
        <dbReference type="EMBL" id="CAB4936547.1"/>
    </source>
</evidence>
<gene>
    <name evidence="5" type="ORF">UFOPK3543_02979</name>
</gene>
<dbReference type="PIRSF" id="PIRSF015582">
    <property type="entry name" value="Cit_lyase_B"/>
    <property type="match status" value="1"/>
</dbReference>
<evidence type="ECO:0000259" key="4">
    <source>
        <dbReference type="Pfam" id="PF03328"/>
    </source>
</evidence>
<evidence type="ECO:0000256" key="3">
    <source>
        <dbReference type="ARBA" id="ARBA00022842"/>
    </source>
</evidence>
<dbReference type="Gene3D" id="3.20.20.60">
    <property type="entry name" value="Phosphoenolpyruvate-binding domains"/>
    <property type="match status" value="1"/>
</dbReference>
<evidence type="ECO:0000256" key="1">
    <source>
        <dbReference type="ARBA" id="ARBA00001946"/>
    </source>
</evidence>
<keyword evidence="2" id="KW-0479">Metal-binding</keyword>
<name>A0A6J7J1Q3_9ZZZZ</name>